<organism evidence="1 2">
    <name type="scientific">Bowmanella denitrificans</name>
    <dbReference type="NCBI Taxonomy" id="366582"/>
    <lineage>
        <taxon>Bacteria</taxon>
        <taxon>Pseudomonadati</taxon>
        <taxon>Pseudomonadota</taxon>
        <taxon>Gammaproteobacteria</taxon>
        <taxon>Alteromonadales</taxon>
        <taxon>Alteromonadaceae</taxon>
        <taxon>Bowmanella</taxon>
    </lineage>
</organism>
<dbReference type="EMBL" id="BAAAEI010000001">
    <property type="protein sequence ID" value="GAA0341135.1"/>
    <property type="molecule type" value="Genomic_DNA"/>
</dbReference>
<gene>
    <name evidence="1" type="ORF">GCM10009092_02080</name>
</gene>
<dbReference type="PANTHER" id="PTHR34580">
    <property type="match status" value="1"/>
</dbReference>
<reference evidence="2" key="1">
    <citation type="journal article" date="2019" name="Int. J. Syst. Evol. Microbiol.">
        <title>The Global Catalogue of Microorganisms (GCM) 10K type strain sequencing project: providing services to taxonomists for standard genome sequencing and annotation.</title>
        <authorList>
            <consortium name="The Broad Institute Genomics Platform"/>
            <consortium name="The Broad Institute Genome Sequencing Center for Infectious Disease"/>
            <person name="Wu L."/>
            <person name="Ma J."/>
        </authorList>
    </citation>
    <scope>NUCLEOTIDE SEQUENCE [LARGE SCALE GENOMIC DNA]</scope>
    <source>
        <strain evidence="2">JCM 13378</strain>
    </source>
</reference>
<protein>
    <recommendedName>
        <fullName evidence="3">WYL domain-containing protein</fullName>
    </recommendedName>
</protein>
<dbReference type="InterPro" id="IPR051534">
    <property type="entry name" value="CBASS_pafABC_assoc_protein"/>
</dbReference>
<comment type="caution">
    <text evidence="1">The sequence shown here is derived from an EMBL/GenBank/DDBJ whole genome shotgun (WGS) entry which is preliminary data.</text>
</comment>
<sequence length="313" mass="35977">MPAANKDSLIRLLTMMQMIPLYPRWITAKSLHQGLADQGYDVTKRTIERDLNRFSTILGLVSVDSPEGNKWSYSRDTQVSFLPALSNAEALSLKMVQQHLNHHLPPFLFTNMQAMFSKAERVLQDSHNLSHWVFKVAVVPPGIPIRPHQDDPNVIATLYRGLLENRKVKIRYRNQKQDYSVSLLGLIVRDNKLVFVCYYEGFKDTRMILAHRVRSAELEDEKHSEAFDLQQYAQSGQPGSAITNEDITLEMEVRGYVKLLLSESTIGKHQSMQTKDECWSSVSVMLPYTRELEHWLMSHINDIKIIGPQSLKQ</sequence>
<evidence type="ECO:0000313" key="1">
    <source>
        <dbReference type="EMBL" id="GAA0341135.1"/>
    </source>
</evidence>
<dbReference type="PANTHER" id="PTHR34580:SF1">
    <property type="entry name" value="PROTEIN PAFC"/>
    <property type="match status" value="1"/>
</dbReference>
<proteinExistence type="predicted"/>
<evidence type="ECO:0008006" key="3">
    <source>
        <dbReference type="Google" id="ProtNLM"/>
    </source>
</evidence>
<dbReference type="Proteomes" id="UP001501757">
    <property type="component" value="Unassembled WGS sequence"/>
</dbReference>
<dbReference type="RefSeq" id="WP_343840679.1">
    <property type="nucleotide sequence ID" value="NZ_BAAAEI010000001.1"/>
</dbReference>
<accession>A0ABP3GB74</accession>
<evidence type="ECO:0000313" key="2">
    <source>
        <dbReference type="Proteomes" id="UP001501757"/>
    </source>
</evidence>
<dbReference type="PROSITE" id="PS52050">
    <property type="entry name" value="WYL"/>
    <property type="match status" value="1"/>
</dbReference>
<name>A0ABP3GB74_9ALTE</name>
<keyword evidence="2" id="KW-1185">Reference proteome</keyword>